<accession>A0A9X2A1J6</accession>
<reference evidence="1" key="1">
    <citation type="submission" date="2022-01" db="EMBL/GenBank/DDBJ databases">
        <title>Genome sequence and assembly of Parabukholderia sp. RG36.</title>
        <authorList>
            <person name="Chhetri G."/>
        </authorList>
    </citation>
    <scope>NUCLEOTIDE SEQUENCE</scope>
    <source>
        <strain evidence="1">RG36</strain>
    </source>
</reference>
<keyword evidence="2" id="KW-1185">Reference proteome</keyword>
<protein>
    <submittedName>
        <fullName evidence="1">Uncharacterized protein</fullName>
    </submittedName>
</protein>
<dbReference type="EMBL" id="JAKLJA010000089">
    <property type="protein sequence ID" value="MCG5079024.1"/>
    <property type="molecule type" value="Genomic_DNA"/>
</dbReference>
<sequence>MSVALGTAPAFEQSAFWVHRNYFHTVSAWHWVFATKTGKTPSSGKSELLTLYDIAGTPIRRHRKLTATANPFDPAWEGCFEERLGLAMLDSLKGRKQLIRLWLDQACSCPVCQQTITKSSGWRLYHMVRIEVDNH</sequence>
<organism evidence="1 2">
    <name type="scientific">Paraburkholderia tagetis</name>
    <dbReference type="NCBI Taxonomy" id="2913261"/>
    <lineage>
        <taxon>Bacteria</taxon>
        <taxon>Pseudomonadati</taxon>
        <taxon>Pseudomonadota</taxon>
        <taxon>Betaproteobacteria</taxon>
        <taxon>Burkholderiales</taxon>
        <taxon>Burkholderiaceae</taxon>
        <taxon>Paraburkholderia</taxon>
    </lineage>
</organism>
<dbReference type="Proteomes" id="UP001139308">
    <property type="component" value="Unassembled WGS sequence"/>
</dbReference>
<name>A0A9X2A1J6_9BURK</name>
<evidence type="ECO:0000313" key="1">
    <source>
        <dbReference type="EMBL" id="MCG5079024.1"/>
    </source>
</evidence>
<dbReference type="RefSeq" id="WP_238468990.1">
    <property type="nucleotide sequence ID" value="NZ_JAKLJA010000089.1"/>
</dbReference>
<gene>
    <name evidence="1" type="ORF">L5014_37925</name>
</gene>
<comment type="caution">
    <text evidence="1">The sequence shown here is derived from an EMBL/GenBank/DDBJ whole genome shotgun (WGS) entry which is preliminary data.</text>
</comment>
<evidence type="ECO:0000313" key="2">
    <source>
        <dbReference type="Proteomes" id="UP001139308"/>
    </source>
</evidence>
<proteinExistence type="predicted"/>
<dbReference type="AlphaFoldDB" id="A0A9X2A1J6"/>